<keyword evidence="3" id="KW-0804">Transcription</keyword>
<dbReference type="Proteomes" id="UP000244754">
    <property type="component" value="Chromosome"/>
</dbReference>
<evidence type="ECO:0000256" key="3">
    <source>
        <dbReference type="ARBA" id="ARBA00023163"/>
    </source>
</evidence>
<dbReference type="InterPro" id="IPR050109">
    <property type="entry name" value="HTH-type_TetR-like_transc_reg"/>
</dbReference>
<evidence type="ECO:0000313" key="4">
    <source>
        <dbReference type="EMBL" id="AWB83097.1"/>
    </source>
</evidence>
<organism evidence="4 5">
    <name type="scientific">Corynebacterium liangguodongii</name>
    <dbReference type="NCBI Taxonomy" id="2079535"/>
    <lineage>
        <taxon>Bacteria</taxon>
        <taxon>Bacillati</taxon>
        <taxon>Actinomycetota</taxon>
        <taxon>Actinomycetes</taxon>
        <taxon>Mycobacteriales</taxon>
        <taxon>Corynebacteriaceae</taxon>
        <taxon>Corynebacterium</taxon>
    </lineage>
</organism>
<dbReference type="GO" id="GO:0000976">
    <property type="term" value="F:transcription cis-regulatory region binding"/>
    <property type="evidence" value="ECO:0007669"/>
    <property type="project" value="TreeGrafter"/>
</dbReference>
<dbReference type="GO" id="GO:0003700">
    <property type="term" value="F:DNA-binding transcription factor activity"/>
    <property type="evidence" value="ECO:0007669"/>
    <property type="project" value="TreeGrafter"/>
</dbReference>
<dbReference type="SUPFAM" id="SSF46689">
    <property type="entry name" value="Homeodomain-like"/>
    <property type="match status" value="1"/>
</dbReference>
<gene>
    <name evidence="4" type="ORF">C3E79_00160</name>
</gene>
<dbReference type="EMBL" id="CP026948">
    <property type="protein sequence ID" value="AWB83097.1"/>
    <property type="molecule type" value="Genomic_DNA"/>
</dbReference>
<evidence type="ECO:0000256" key="2">
    <source>
        <dbReference type="ARBA" id="ARBA00023125"/>
    </source>
</evidence>
<sequence>MRADAKRKRELIIDAATRQFRTVPDARITLEGIAQEAGVGIATLYRHFPTKHDLRLACALNLFDTLAGTLNEALETFEDDPEAHWEALIWRLVDYGIGMLVATLADQGRVEIDPELMDKRGQFFADVEVLMDKAASHGLVDPDISALELASELIVVTRPQSEVVNELFPDVSRRLVQHLLLAWRRSER</sequence>
<dbReference type="PANTHER" id="PTHR30055">
    <property type="entry name" value="HTH-TYPE TRANSCRIPTIONAL REGULATOR RUTR"/>
    <property type="match status" value="1"/>
</dbReference>
<dbReference type="PANTHER" id="PTHR30055:SF234">
    <property type="entry name" value="HTH-TYPE TRANSCRIPTIONAL REGULATOR BETI"/>
    <property type="match status" value="1"/>
</dbReference>
<dbReference type="AlphaFoldDB" id="A0A2S0WBF7"/>
<reference evidence="5" key="1">
    <citation type="submission" date="2018-01" db="EMBL/GenBank/DDBJ databases">
        <authorList>
            <person name="Li J."/>
        </authorList>
    </citation>
    <scope>NUCLEOTIDE SEQUENCE [LARGE SCALE GENOMIC DNA]</scope>
    <source>
        <strain evidence="5">2184</strain>
    </source>
</reference>
<dbReference type="OrthoDB" id="9795011at2"/>
<proteinExistence type="predicted"/>
<dbReference type="Pfam" id="PF00440">
    <property type="entry name" value="TetR_N"/>
    <property type="match status" value="1"/>
</dbReference>
<evidence type="ECO:0000256" key="1">
    <source>
        <dbReference type="ARBA" id="ARBA00023015"/>
    </source>
</evidence>
<dbReference type="InterPro" id="IPR009057">
    <property type="entry name" value="Homeodomain-like_sf"/>
</dbReference>
<accession>A0A2S0WBF7</accession>
<name>A0A2S0WBF7_9CORY</name>
<dbReference type="InterPro" id="IPR036271">
    <property type="entry name" value="Tet_transcr_reg_TetR-rel_C_sf"/>
</dbReference>
<dbReference type="SUPFAM" id="SSF48498">
    <property type="entry name" value="Tetracyclin repressor-like, C-terminal domain"/>
    <property type="match status" value="1"/>
</dbReference>
<dbReference type="KEGG" id="clia:C3E79_00160"/>
<dbReference type="Gene3D" id="1.10.357.10">
    <property type="entry name" value="Tetracycline Repressor, domain 2"/>
    <property type="match status" value="1"/>
</dbReference>
<keyword evidence="5" id="KW-1185">Reference proteome</keyword>
<evidence type="ECO:0000313" key="5">
    <source>
        <dbReference type="Proteomes" id="UP000244754"/>
    </source>
</evidence>
<keyword evidence="1" id="KW-0805">Transcription regulation</keyword>
<dbReference type="InterPro" id="IPR001647">
    <property type="entry name" value="HTH_TetR"/>
</dbReference>
<protein>
    <submittedName>
        <fullName evidence="4">TetR/AcrR family transcriptional regulator</fullName>
    </submittedName>
</protein>
<dbReference type="RefSeq" id="WP_108403093.1">
    <property type="nucleotide sequence ID" value="NZ_CP026948.1"/>
</dbReference>
<keyword evidence="2" id="KW-0238">DNA-binding</keyword>
<dbReference type="PROSITE" id="PS50977">
    <property type="entry name" value="HTH_TETR_2"/>
    <property type="match status" value="1"/>
</dbReference>